<evidence type="ECO:0000313" key="1">
    <source>
        <dbReference type="EMBL" id="KVH91546.1"/>
    </source>
</evidence>
<dbReference type="Proteomes" id="UP000243975">
    <property type="component" value="Unassembled WGS sequence"/>
</dbReference>
<proteinExistence type="predicted"/>
<dbReference type="Gramene" id="KVH91546">
    <property type="protein sequence ID" value="KVH91546"/>
    <property type="gene ID" value="Ccrd_006424"/>
</dbReference>
<dbReference type="AlphaFoldDB" id="A0A103XIR8"/>
<reference evidence="1 2" key="1">
    <citation type="journal article" date="2016" name="Sci. Rep.">
        <title>The genome sequence of the outbreeding globe artichoke constructed de novo incorporating a phase-aware low-pass sequencing strategy of F1 progeny.</title>
        <authorList>
            <person name="Scaglione D."/>
            <person name="Reyes-Chin-Wo S."/>
            <person name="Acquadro A."/>
            <person name="Froenicke L."/>
            <person name="Portis E."/>
            <person name="Beitel C."/>
            <person name="Tirone M."/>
            <person name="Mauro R."/>
            <person name="Lo Monaco A."/>
            <person name="Mauromicale G."/>
            <person name="Faccioli P."/>
            <person name="Cattivelli L."/>
            <person name="Rieseberg L."/>
            <person name="Michelmore R."/>
            <person name="Lanteri S."/>
        </authorList>
    </citation>
    <scope>NUCLEOTIDE SEQUENCE [LARGE SCALE GENOMIC DNA]</scope>
    <source>
        <strain evidence="1">2C</strain>
    </source>
</reference>
<dbReference type="STRING" id="59895.A0A103XIR8"/>
<evidence type="ECO:0000313" key="2">
    <source>
        <dbReference type="Proteomes" id="UP000243975"/>
    </source>
</evidence>
<accession>A0A103XIR8</accession>
<dbReference type="EMBL" id="LEKV01004927">
    <property type="protein sequence ID" value="KVH91546.1"/>
    <property type="molecule type" value="Genomic_DNA"/>
</dbReference>
<sequence>MNSAEFRLSSLCRMQNPMVQYPGSRIPSNNRSAHSHLRFGKTEYIFGNGEYHKNFKQEPNDALILRKREPQAAVMFSLFSSPSIIAAHLHRLLSLPHHHCLLMLTVRHDWFRVAPNTVTEPVWDSVKRDSRIVSNLKLVVFPNPFPEDPGKALRDWDLWGPFFFIVFLGLILS</sequence>
<gene>
    <name evidence="1" type="ORF">Ccrd_006424</name>
</gene>
<organism evidence="1 2">
    <name type="scientific">Cynara cardunculus var. scolymus</name>
    <name type="common">Globe artichoke</name>
    <name type="synonym">Cynara scolymus</name>
    <dbReference type="NCBI Taxonomy" id="59895"/>
    <lineage>
        <taxon>Eukaryota</taxon>
        <taxon>Viridiplantae</taxon>
        <taxon>Streptophyta</taxon>
        <taxon>Embryophyta</taxon>
        <taxon>Tracheophyta</taxon>
        <taxon>Spermatophyta</taxon>
        <taxon>Magnoliopsida</taxon>
        <taxon>eudicotyledons</taxon>
        <taxon>Gunneridae</taxon>
        <taxon>Pentapetalae</taxon>
        <taxon>asterids</taxon>
        <taxon>campanulids</taxon>
        <taxon>Asterales</taxon>
        <taxon>Asteraceae</taxon>
        <taxon>Carduoideae</taxon>
        <taxon>Cardueae</taxon>
        <taxon>Carduinae</taxon>
        <taxon>Cynara</taxon>
    </lineage>
</organism>
<keyword evidence="2" id="KW-1185">Reference proteome</keyword>
<name>A0A103XIR8_CYNCS</name>
<comment type="caution">
    <text evidence="1">The sequence shown here is derived from an EMBL/GenBank/DDBJ whole genome shotgun (WGS) entry which is preliminary data.</text>
</comment>
<protein>
    <submittedName>
        <fullName evidence="1">Uncharacterized protein</fullName>
    </submittedName>
</protein>